<evidence type="ECO:0000256" key="4">
    <source>
        <dbReference type="ARBA" id="ARBA00022481"/>
    </source>
</evidence>
<organism evidence="11 12">
    <name type="scientific">Pseudomonas mucidolens</name>
    <dbReference type="NCBI Taxonomy" id="46679"/>
    <lineage>
        <taxon>Bacteria</taxon>
        <taxon>Pseudomonadati</taxon>
        <taxon>Pseudomonadota</taxon>
        <taxon>Gammaproteobacteria</taxon>
        <taxon>Pseudomonadales</taxon>
        <taxon>Pseudomonadaceae</taxon>
        <taxon>Pseudomonas</taxon>
    </lineage>
</organism>
<dbReference type="AlphaFoldDB" id="A0A1H2MVW0"/>
<name>A0A1H2MVW0_9PSED</name>
<feature type="domain" description="Type II secretion system protein GspI C-terminal" evidence="10">
    <location>
        <begin position="42"/>
        <end position="118"/>
    </location>
</feature>
<dbReference type="NCBIfam" id="TIGR02532">
    <property type="entry name" value="IV_pilin_GFxxxE"/>
    <property type="match status" value="1"/>
</dbReference>
<keyword evidence="7 9" id="KW-1133">Transmembrane helix</keyword>
<dbReference type="EMBL" id="LT629802">
    <property type="protein sequence ID" value="SDU96706.1"/>
    <property type="molecule type" value="Genomic_DNA"/>
</dbReference>
<sequence>MKRQRGFTLLEVMVALGIAALMAVMVSQLLRQRIATHQAVAQHRIGNLCARELETRFGVERYWPQINAVAGELRQGHTTCHWHLQLGNTGVSRLRRGELSLFADPEQRHPLGQFSLFLVRP</sequence>
<comment type="similarity">
    <text evidence="2">Belongs to the GSP I family.</text>
</comment>
<evidence type="ECO:0000256" key="2">
    <source>
        <dbReference type="ARBA" id="ARBA00008358"/>
    </source>
</evidence>
<keyword evidence="8 9" id="KW-0472">Membrane</keyword>
<gene>
    <name evidence="11" type="ORF">SAMN05216202_2387</name>
</gene>
<dbReference type="InterPro" id="IPR003413">
    <property type="entry name" value="T2SS_GspI_C"/>
</dbReference>
<protein>
    <submittedName>
        <fullName evidence="11">Type II secretion system protein I (GspI)</fullName>
    </submittedName>
</protein>
<keyword evidence="12" id="KW-1185">Reference proteome</keyword>
<dbReference type="PANTHER" id="PTHR38779">
    <property type="entry name" value="TYPE II SECRETION SYSTEM PROTEIN I-RELATED"/>
    <property type="match status" value="1"/>
</dbReference>
<evidence type="ECO:0000256" key="5">
    <source>
        <dbReference type="ARBA" id="ARBA00022519"/>
    </source>
</evidence>
<accession>A0A1H2MVW0</accession>
<reference evidence="12" key="1">
    <citation type="submission" date="2016-10" db="EMBL/GenBank/DDBJ databases">
        <authorList>
            <person name="Varghese N."/>
            <person name="Submissions S."/>
        </authorList>
    </citation>
    <scope>NUCLEOTIDE SEQUENCE [LARGE SCALE GENOMIC DNA]</scope>
    <source>
        <strain evidence="12">LMG 2223</strain>
    </source>
</reference>
<dbReference type="InterPro" id="IPR045584">
    <property type="entry name" value="Pilin-like"/>
</dbReference>
<evidence type="ECO:0000256" key="1">
    <source>
        <dbReference type="ARBA" id="ARBA00004377"/>
    </source>
</evidence>
<dbReference type="InterPro" id="IPR012902">
    <property type="entry name" value="N_methyl_site"/>
</dbReference>
<dbReference type="STRING" id="46679.SAMN05216202_2387"/>
<dbReference type="PROSITE" id="PS00409">
    <property type="entry name" value="PROKAR_NTER_METHYL"/>
    <property type="match status" value="1"/>
</dbReference>
<dbReference type="Proteomes" id="UP000198600">
    <property type="component" value="Chromosome I"/>
</dbReference>
<evidence type="ECO:0000256" key="8">
    <source>
        <dbReference type="ARBA" id="ARBA00023136"/>
    </source>
</evidence>
<keyword evidence="3" id="KW-1003">Cell membrane</keyword>
<comment type="subcellular location">
    <subcellularLocation>
        <location evidence="1">Cell inner membrane</location>
        <topology evidence="1">Single-pass membrane protein</topology>
    </subcellularLocation>
</comment>
<evidence type="ECO:0000259" key="10">
    <source>
        <dbReference type="Pfam" id="PF02501"/>
    </source>
</evidence>
<dbReference type="GO" id="GO:0005886">
    <property type="term" value="C:plasma membrane"/>
    <property type="evidence" value="ECO:0007669"/>
    <property type="project" value="UniProtKB-SubCell"/>
</dbReference>
<dbReference type="InterPro" id="IPR010052">
    <property type="entry name" value="T2SS_protein-GspI"/>
</dbReference>
<evidence type="ECO:0000256" key="6">
    <source>
        <dbReference type="ARBA" id="ARBA00022692"/>
    </source>
</evidence>
<proteinExistence type="inferred from homology"/>
<dbReference type="Pfam" id="PF07963">
    <property type="entry name" value="N_methyl"/>
    <property type="match status" value="1"/>
</dbReference>
<evidence type="ECO:0000256" key="7">
    <source>
        <dbReference type="ARBA" id="ARBA00022989"/>
    </source>
</evidence>
<keyword evidence="4" id="KW-0488">Methylation</keyword>
<dbReference type="OrthoDB" id="6119616at2"/>
<dbReference type="Pfam" id="PF02501">
    <property type="entry name" value="T2SSI"/>
    <property type="match status" value="1"/>
</dbReference>
<dbReference type="SUPFAM" id="SSF54523">
    <property type="entry name" value="Pili subunits"/>
    <property type="match status" value="1"/>
</dbReference>
<dbReference type="PANTHER" id="PTHR38779:SF2">
    <property type="entry name" value="TYPE II SECRETION SYSTEM PROTEIN I-RELATED"/>
    <property type="match status" value="1"/>
</dbReference>
<keyword evidence="6 9" id="KW-0812">Transmembrane</keyword>
<dbReference type="GO" id="GO:0015628">
    <property type="term" value="P:protein secretion by the type II secretion system"/>
    <property type="evidence" value="ECO:0007669"/>
    <property type="project" value="InterPro"/>
</dbReference>
<evidence type="ECO:0000313" key="12">
    <source>
        <dbReference type="Proteomes" id="UP000198600"/>
    </source>
</evidence>
<evidence type="ECO:0000313" key="11">
    <source>
        <dbReference type="EMBL" id="SDU96706.1"/>
    </source>
</evidence>
<dbReference type="GO" id="GO:0015627">
    <property type="term" value="C:type II protein secretion system complex"/>
    <property type="evidence" value="ECO:0007669"/>
    <property type="project" value="InterPro"/>
</dbReference>
<feature type="transmembrane region" description="Helical" evidence="9">
    <location>
        <begin position="7"/>
        <end position="30"/>
    </location>
</feature>
<evidence type="ECO:0000256" key="3">
    <source>
        <dbReference type="ARBA" id="ARBA00022475"/>
    </source>
</evidence>
<dbReference type="RefSeq" id="WP_084381684.1">
    <property type="nucleotide sequence ID" value="NZ_LS483433.1"/>
</dbReference>
<evidence type="ECO:0000256" key="9">
    <source>
        <dbReference type="SAM" id="Phobius"/>
    </source>
</evidence>
<keyword evidence="5" id="KW-0997">Cell inner membrane</keyword>